<dbReference type="RefSeq" id="YP_009791887.1">
    <property type="nucleotide sequence ID" value="NC_047846.1"/>
</dbReference>
<evidence type="ECO:0000313" key="2">
    <source>
        <dbReference type="Proteomes" id="UP000221761"/>
    </source>
</evidence>
<accession>A0A223VZV6</accession>
<proteinExistence type="predicted"/>
<dbReference type="Proteomes" id="UP000221761">
    <property type="component" value="Segment"/>
</dbReference>
<dbReference type="GeneID" id="54982076"/>
<protein>
    <submittedName>
        <fullName evidence="1">Tail fiber protein</fullName>
    </submittedName>
</protein>
<dbReference type="EMBL" id="MF403006">
    <property type="protein sequence ID" value="ASV44589.1"/>
    <property type="molecule type" value="Genomic_DNA"/>
</dbReference>
<name>A0A223VZV6_9CAUD</name>
<evidence type="ECO:0000313" key="1">
    <source>
        <dbReference type="EMBL" id="ASV44589.1"/>
    </source>
</evidence>
<reference evidence="2" key="1">
    <citation type="submission" date="2017-06" db="EMBL/GenBank/DDBJ databases">
        <authorList>
            <person name="Spollen W.G."/>
            <person name="Givan S.A."/>
            <person name="Brown P.B."/>
            <person name="Attai H."/>
        </authorList>
    </citation>
    <scope>NUCLEOTIDE SEQUENCE [LARGE SCALE GENOMIC DNA]</scope>
</reference>
<dbReference type="KEGG" id="vg:54982076"/>
<organism evidence="1 2">
    <name type="scientific">Agrobacterium phage Atu_ph03</name>
    <dbReference type="NCBI Taxonomy" id="2024262"/>
    <lineage>
        <taxon>Viruses</taxon>
        <taxon>Duplodnaviria</taxon>
        <taxon>Heunggongvirae</taxon>
        <taxon>Uroviricota</taxon>
        <taxon>Caudoviricetes</taxon>
        <taxon>Autographivirales</taxon>
        <taxon>Dunnvirinae</taxon>
        <taxon>Atuphduovirus</taxon>
        <taxon>Atuphduovirus atuph03</taxon>
    </lineage>
</organism>
<sequence length="288" mass="30755">MPELSSLGSTIKTAYENQPNTNAFTDAEKLRLASLDFTLPDLQAAFLPKTDRGIANGVASLDASGKVPMTQLNVSGLQFKGAWNPNTNTPAIVDGTGTAGDFYKASHAGSFNAGNGNFTYAIGDWVIFAGGIWQRLGSADAVSMVNGKVGDVVLTAADVGALPSDYTPPAQSWNDLRDKPTIPSIPAIPKLNYANRLPNRVANTWYQNTGNYDRIVHIVTNYMVATSSSAIQMRKIGTTAPTFSTKGTAIDAVSNNQPVHAIVPSGWEYRFVPGGARTLTEWFEGDYS</sequence>